<dbReference type="Gene3D" id="1.10.10.650">
    <property type="entry name" value="RuvA domain 2-like"/>
    <property type="match status" value="1"/>
</dbReference>
<dbReference type="GO" id="GO:0042393">
    <property type="term" value="F:histone binding"/>
    <property type="evidence" value="ECO:0007669"/>
    <property type="project" value="TreeGrafter"/>
</dbReference>
<dbReference type="InterPro" id="IPR012337">
    <property type="entry name" value="RNaseH-like_sf"/>
</dbReference>
<dbReference type="Pfam" id="PF14639">
    <property type="entry name" value="YqgF"/>
    <property type="match status" value="1"/>
</dbReference>
<feature type="compositionally biased region" description="Acidic residues" evidence="7">
    <location>
        <begin position="211"/>
        <end position="237"/>
    </location>
</feature>
<dbReference type="PIRSF" id="PIRSF036947">
    <property type="entry name" value="Spt6"/>
    <property type="match status" value="1"/>
</dbReference>
<dbReference type="SUPFAM" id="SSF50249">
    <property type="entry name" value="Nucleic acid-binding proteins"/>
    <property type="match status" value="1"/>
</dbReference>
<feature type="region of interest" description="Disordered" evidence="7">
    <location>
        <begin position="1"/>
        <end position="247"/>
    </location>
</feature>
<dbReference type="Pfam" id="PF14635">
    <property type="entry name" value="HHH_7"/>
    <property type="match status" value="1"/>
</dbReference>
<feature type="compositionally biased region" description="Polar residues" evidence="7">
    <location>
        <begin position="1783"/>
        <end position="1795"/>
    </location>
</feature>
<dbReference type="InterPro" id="IPR035019">
    <property type="entry name" value="Spt6_SH2_N"/>
</dbReference>
<comment type="caution">
    <text evidence="9">The sequence shown here is derived from an EMBL/GenBank/DDBJ whole genome shotgun (WGS) entry which is preliminary data.</text>
</comment>
<protein>
    <submittedName>
        <fullName evidence="9">Transcription elongation factor SPT6</fullName>
    </submittedName>
</protein>
<comment type="similarity">
    <text evidence="2 6">Belongs to the SPT6 family.</text>
</comment>
<dbReference type="Gene3D" id="1.10.10.2740">
    <property type="entry name" value="Spt6, Death-like domain"/>
    <property type="match status" value="1"/>
</dbReference>
<feature type="domain" description="S1 motif" evidence="8">
    <location>
        <begin position="1340"/>
        <end position="1395"/>
    </location>
</feature>
<dbReference type="InterPro" id="IPR032706">
    <property type="entry name" value="Spt6_HHH"/>
</dbReference>
<dbReference type="PROSITE" id="PS50126">
    <property type="entry name" value="S1"/>
    <property type="match status" value="1"/>
</dbReference>
<dbReference type="GO" id="GO:0031491">
    <property type="term" value="F:nucleosome binding"/>
    <property type="evidence" value="ECO:0007669"/>
    <property type="project" value="TreeGrafter"/>
</dbReference>
<feature type="compositionally biased region" description="Acidic residues" evidence="7">
    <location>
        <begin position="42"/>
        <end position="69"/>
    </location>
</feature>
<dbReference type="Gene3D" id="1.10.150.850">
    <property type="entry name" value="Spt6, helix-hairpin-helix domain"/>
    <property type="match status" value="2"/>
</dbReference>
<keyword evidence="4 6" id="KW-0804">Transcription</keyword>
<dbReference type="FunFam" id="1.10.10.2740:FF:000001">
    <property type="entry name" value="Transcription elongation factor spt6"/>
    <property type="match status" value="1"/>
</dbReference>
<dbReference type="InterPro" id="IPR028083">
    <property type="entry name" value="Spt6_acidic_N_dom"/>
</dbReference>
<feature type="compositionally biased region" description="Basic and acidic residues" evidence="7">
    <location>
        <begin position="147"/>
        <end position="157"/>
    </location>
</feature>
<keyword evidence="3" id="KW-0175">Coiled coil</keyword>
<dbReference type="FunFam" id="1.10.150.850:FF:000004">
    <property type="entry name" value="Transcription elongation factor SPT6"/>
    <property type="match status" value="1"/>
</dbReference>
<dbReference type="FunFam" id="3.30.505.10:FF:000030">
    <property type="entry name" value="Transcription elongation factor spt6"/>
    <property type="match status" value="1"/>
</dbReference>
<feature type="compositionally biased region" description="Acidic residues" evidence="7">
    <location>
        <begin position="119"/>
        <end position="129"/>
    </location>
</feature>
<dbReference type="Gene3D" id="3.30.420.140">
    <property type="entry name" value="YqgF/RNase H-like domain"/>
    <property type="match status" value="1"/>
</dbReference>
<dbReference type="Gene3D" id="2.40.50.140">
    <property type="entry name" value="Nucleic acid-binding proteins"/>
    <property type="match status" value="1"/>
</dbReference>
<dbReference type="CDD" id="cd09928">
    <property type="entry name" value="SH2_Cterm_SPT6_like"/>
    <property type="match status" value="1"/>
</dbReference>
<feature type="compositionally biased region" description="Acidic residues" evidence="7">
    <location>
        <begin position="162"/>
        <end position="181"/>
    </location>
</feature>
<evidence type="ECO:0000256" key="6">
    <source>
        <dbReference type="PIRNR" id="PIRNR036947"/>
    </source>
</evidence>
<dbReference type="Pfam" id="PF14633">
    <property type="entry name" value="SH2_2"/>
    <property type="match status" value="1"/>
</dbReference>
<sequence>MSNFIDSEAEESEHEGEEEEEEEIGHVRKYKSKDKRKKQIDSDEEEEDDDEEVVKDLIDDNPIEEDSDNESAGSRKRKKSDEEDDFDDRLEEDDYDLLEENLGMKVKRKKGFKRIRQDEESDVEDTQEQGDDREAIANQLFEGSDNENERPSRRDEAPEQYASDESEVESETDDFIVDDDGQPIAEKRKKRKPIFTDAALQEAQDIFGVDFDYEDLDKEEEEEYDEEDEEDEDEYENEEQHSARRTKKALRRKKKLKSLYELYEPHELERAGITEEDNRIRNTDIPERMQLRVVPITPADEDELEEEAEWIFKMGFSKHNFAAIVDKPKVGEITPAPQSDWGDDWDKQSGIAVPGPAASVVASTVSKPGATSGEEDWEENWEKASSIVSAAPKSTLSAKQGGGVLDEDDNWERESNFEKQSVIGGPKSRVGDSDGILPGAKSHISTAASGVPEKSIIQIMEEAKPKVVAKIRKALEFMRNQHLEVPFIVFYRKEYIQPELKINDLWKIYKLDGRYCQLKLRKTRLSILFKNMQMYQTDLIMENPDEPISDAIRIITEDDVDRIRNLKTSEELKDMYLLFSLYYADDVQLMKEAMVKKRLEDKQRAREVAAAAAAEGEPVEDPDDSDSDPIEFPSTKRKIGGGSYALCKKLGIDSLVKKFGLTPDRFAENLRDSYQRYEVEQYPMDPLDTAKEYMNERLKTQEEALKAAKFMLATQISREPLVRLSVREVFFERATITVTPTKKGLREIDEAHPCYAMKYIKGKPVRDLKQDQFLKLTMAEEDKLINLVIGDQIKGITGDTYVEEVVQLFSRDEYSKLVQEWNDVRAECCQFALEKLLYPIFRKELRAKLLDEAKEYVIDTATHKLNEWLKVAPYSVNFADEDEEDWDTSKGIRVLAIAYVPDFSQASFATVISPDGEPSEFIRLQNIMKSLKAFNESDRKDKSEDLRSIKELIVAKKPHVVVIGGESRDAIMIKEDIRNLIADLGTEDGFPAINVEIVDNELAKVYASSIKAQTDFREFPLILRQAISLGRRIQDPLIEFSQLVNHDDEIMCLRFHPMQDQVAKEELLESLSTQFVNRTNEVGVDINRCISSPFTMNVAQFICGLGPRKATALVKTLKQNNQRLENRTQLITVCHMGPKIFINCSGFIKIDTNSLGDSTEAYVEVLDGSRVHPETYEWARKMAVDALEYDDEDANPASALEEILETPDRLEELNLDAFAEELERQGFGNKSITLYDIRAELNDRYKDHREHYTTPNAEQLFNMLTKETPETLYNGKLTTATVVGVSHKKPQGEQLDNAIPVRNEETGMWQCAFCMKNDFPDLSEVWNHFDAGACPGQATGIRIRLDNGVSGFIPIGKLSDKPVTNPDDRVKRGQTIHCRIVKIEVDRFSVECTSRTTDLVDGDQKWRLPKDPYYDAEAEDKDKKQEEEVKKKKHYQTYVRRVIVHPAFKNISFKELIPIMETMDQGDLIIRPSSKGSDHLTVTWKVTDSICQHIDVLETKKENMFSLGRSLHIGSEEYEDLDEIFARCINPMASLSRELISSKYYVKHLGGSLAMADEYLKEEKKKNSNKIHYVLHASKEFPGKFVLSYLPGNKVQHEYITVNPSGFRYRQQSFASLNALLKWFKEHYREAPPSTPMATPTTNIARASGASAQHGTLVPPPPPSSHFAATLRTTPHYTTPTQGLTPYSAFTTNTPYTPTAQTPHITPYQTPYQGTPWQSDPQTRALFLHSSDGFKNPGQKPQANTIRVSRDAQPNDDGSDWRKAADAWAKSQQHRPQRPPDSQRYTDNPNLQPLGSRQHISDQALRSSMLQFRQTVEGLRGDQHAHGSSALNFLPNPSPRSGRDSLKSTPRTNFSPRSMVESSLGDETPLHDEN</sequence>
<dbReference type="InterPro" id="IPR017072">
    <property type="entry name" value="TF_Spt6"/>
</dbReference>
<evidence type="ECO:0000256" key="7">
    <source>
        <dbReference type="SAM" id="MobiDB-lite"/>
    </source>
</evidence>
<dbReference type="InterPro" id="IPR035420">
    <property type="entry name" value="Spt6_SH2"/>
</dbReference>
<dbReference type="Pfam" id="PF14641">
    <property type="entry name" value="HTH_44"/>
    <property type="match status" value="1"/>
</dbReference>
<organism evidence="9 10">
    <name type="scientific">Folsomia candida</name>
    <name type="common">Springtail</name>
    <dbReference type="NCBI Taxonomy" id="158441"/>
    <lineage>
        <taxon>Eukaryota</taxon>
        <taxon>Metazoa</taxon>
        <taxon>Ecdysozoa</taxon>
        <taxon>Arthropoda</taxon>
        <taxon>Hexapoda</taxon>
        <taxon>Collembola</taxon>
        <taxon>Entomobryomorpha</taxon>
        <taxon>Isotomoidea</taxon>
        <taxon>Isotomidae</taxon>
        <taxon>Proisotominae</taxon>
        <taxon>Folsomia</taxon>
    </lineage>
</organism>
<dbReference type="InterPro" id="IPR010994">
    <property type="entry name" value="RuvA_2-like"/>
</dbReference>
<dbReference type="Proteomes" id="UP000198287">
    <property type="component" value="Unassembled WGS sequence"/>
</dbReference>
<dbReference type="OMA" id="GYFYLCF"/>
<dbReference type="Pfam" id="PF22706">
    <property type="entry name" value="Tex_central_region"/>
    <property type="match status" value="1"/>
</dbReference>
<evidence type="ECO:0000259" key="8">
    <source>
        <dbReference type="PROSITE" id="PS50126"/>
    </source>
</evidence>
<name>A0A226DKM6_FOLCA</name>
<evidence type="ECO:0000256" key="1">
    <source>
        <dbReference type="ARBA" id="ARBA00004123"/>
    </source>
</evidence>
<dbReference type="Pfam" id="PF14632">
    <property type="entry name" value="SPT6_acidic"/>
    <property type="match status" value="1"/>
</dbReference>
<dbReference type="FunFam" id="1.10.3500.10:FF:000006">
    <property type="entry name" value="Transcription elongation factor spt6"/>
    <property type="match status" value="1"/>
</dbReference>
<dbReference type="PANTHER" id="PTHR10145:SF6">
    <property type="entry name" value="TRANSCRIPTION ELONGATION FACTOR SPT6"/>
    <property type="match status" value="1"/>
</dbReference>
<dbReference type="GO" id="GO:0003746">
    <property type="term" value="F:translation elongation factor activity"/>
    <property type="evidence" value="ECO:0007669"/>
    <property type="project" value="UniProtKB-KW"/>
</dbReference>
<dbReference type="PANTHER" id="PTHR10145">
    <property type="entry name" value="TRANSCRIPTION ELONGATION FACTOR SPT6"/>
    <property type="match status" value="1"/>
</dbReference>
<feature type="region of interest" description="Disordered" evidence="7">
    <location>
        <begin position="1820"/>
        <end position="1874"/>
    </location>
</feature>
<comment type="subcellular location">
    <subcellularLocation>
        <location evidence="1 6">Nucleus</location>
    </subcellularLocation>
</comment>
<dbReference type="GO" id="GO:0003677">
    <property type="term" value="F:DNA binding"/>
    <property type="evidence" value="ECO:0007669"/>
    <property type="project" value="InterPro"/>
</dbReference>
<dbReference type="InterPro" id="IPR041692">
    <property type="entry name" value="HHH_9"/>
</dbReference>
<dbReference type="InterPro" id="IPR035018">
    <property type="entry name" value="Spt6_SH2_C"/>
</dbReference>
<dbReference type="FunFam" id="1.10.10.650:FF:000002">
    <property type="entry name" value="Transcription elongation factor spt6"/>
    <property type="match status" value="1"/>
</dbReference>
<dbReference type="SUPFAM" id="SSF53098">
    <property type="entry name" value="Ribonuclease H-like"/>
    <property type="match status" value="1"/>
</dbReference>
<dbReference type="Pfam" id="PF17674">
    <property type="entry name" value="HHH_9"/>
    <property type="match status" value="1"/>
</dbReference>
<feature type="compositionally biased region" description="Basic residues" evidence="7">
    <location>
        <begin position="105"/>
        <end position="114"/>
    </location>
</feature>
<dbReference type="STRING" id="158441.A0A226DKM6"/>
<dbReference type="InterPro" id="IPR028088">
    <property type="entry name" value="Spt6_HTH_DNA-bd_dom"/>
</dbReference>
<dbReference type="EMBL" id="LNIX01000017">
    <property type="protein sequence ID" value="OXA45538.1"/>
    <property type="molecule type" value="Genomic_DNA"/>
</dbReference>
<feature type="compositionally biased region" description="Basic residues" evidence="7">
    <location>
        <begin position="27"/>
        <end position="38"/>
    </location>
</feature>
<dbReference type="InterPro" id="IPR037027">
    <property type="entry name" value="YqgF/RNaseH-like_dom_sf"/>
</dbReference>
<dbReference type="Pfam" id="PF00575">
    <property type="entry name" value="S1"/>
    <property type="match status" value="1"/>
</dbReference>
<dbReference type="InterPro" id="IPR055179">
    <property type="entry name" value="Tex-like_central_region"/>
</dbReference>
<dbReference type="SUPFAM" id="SSF158832">
    <property type="entry name" value="Tex N-terminal region-like"/>
    <property type="match status" value="1"/>
</dbReference>
<dbReference type="InterPro" id="IPR006641">
    <property type="entry name" value="YqgF/RNaseH-like_dom"/>
</dbReference>
<evidence type="ECO:0000313" key="10">
    <source>
        <dbReference type="Proteomes" id="UP000198287"/>
    </source>
</evidence>
<feature type="compositionally biased region" description="Acidic residues" evidence="7">
    <location>
        <begin position="617"/>
        <end position="629"/>
    </location>
</feature>
<accession>A0A226DKM6</accession>
<dbReference type="Gene3D" id="1.10.3500.10">
    <property type="entry name" value="Tex N-terminal region-like"/>
    <property type="match status" value="1"/>
</dbReference>
<dbReference type="InterPro" id="IPR012340">
    <property type="entry name" value="NA-bd_OB-fold"/>
</dbReference>
<dbReference type="Gene3D" id="3.30.505.10">
    <property type="entry name" value="SH2 domain"/>
    <property type="match status" value="2"/>
</dbReference>
<feature type="compositionally biased region" description="Polar residues" evidence="7">
    <location>
        <begin position="1847"/>
        <end position="1856"/>
    </location>
</feature>
<comment type="function">
    <text evidence="6">Histone H3-H4 chaperone that plays a role in maintenance of chromatin structure during RNA polymerase II transcription elongation.</text>
</comment>
<evidence type="ECO:0000313" key="9">
    <source>
        <dbReference type="EMBL" id="OXA45538.1"/>
    </source>
</evidence>
<dbReference type="InterPro" id="IPR042066">
    <property type="entry name" value="Spt6_death-like"/>
</dbReference>
<dbReference type="SUPFAM" id="SSF55550">
    <property type="entry name" value="SH2 domain"/>
    <property type="match status" value="2"/>
</dbReference>
<evidence type="ECO:0000256" key="3">
    <source>
        <dbReference type="ARBA" id="ARBA00023054"/>
    </source>
</evidence>
<reference evidence="9 10" key="1">
    <citation type="submission" date="2015-12" db="EMBL/GenBank/DDBJ databases">
        <title>The genome of Folsomia candida.</title>
        <authorList>
            <person name="Faddeeva A."/>
            <person name="Derks M.F."/>
            <person name="Anvar Y."/>
            <person name="Smit S."/>
            <person name="Van Straalen N."/>
            <person name="Roelofs D."/>
        </authorList>
    </citation>
    <scope>NUCLEOTIDE SEQUENCE [LARGE SCALE GENOMIC DNA]</scope>
    <source>
        <strain evidence="9 10">VU population</strain>
        <tissue evidence="9">Whole body</tissue>
    </source>
</reference>
<feature type="compositionally biased region" description="Acidic residues" evidence="7">
    <location>
        <begin position="7"/>
        <end position="23"/>
    </location>
</feature>
<keyword evidence="9" id="KW-0251">Elongation factor</keyword>
<dbReference type="InterPro" id="IPR023319">
    <property type="entry name" value="Tex-like_HTH_dom_sf"/>
</dbReference>
<evidence type="ECO:0000256" key="4">
    <source>
        <dbReference type="ARBA" id="ARBA00023163"/>
    </source>
</evidence>
<dbReference type="OrthoDB" id="343921at2759"/>
<dbReference type="CDD" id="cd09918">
    <property type="entry name" value="SH2_Nterm_SPT6_like"/>
    <property type="match status" value="1"/>
</dbReference>
<dbReference type="GO" id="GO:0034728">
    <property type="term" value="P:nucleosome organization"/>
    <property type="evidence" value="ECO:0007669"/>
    <property type="project" value="TreeGrafter"/>
</dbReference>
<dbReference type="GO" id="GO:0008023">
    <property type="term" value="C:transcription elongation factor complex"/>
    <property type="evidence" value="ECO:0007669"/>
    <property type="project" value="TreeGrafter"/>
</dbReference>
<gene>
    <name evidence="9" type="ORF">Fcan01_19786</name>
</gene>
<dbReference type="SMART" id="SM00732">
    <property type="entry name" value="YqgFc"/>
    <property type="match status" value="1"/>
</dbReference>
<keyword evidence="5 6" id="KW-0539">Nucleus</keyword>
<dbReference type="SUPFAM" id="SSF47781">
    <property type="entry name" value="RuvA domain 2-like"/>
    <property type="match status" value="2"/>
</dbReference>
<evidence type="ECO:0000256" key="5">
    <source>
        <dbReference type="ARBA" id="ARBA00023242"/>
    </source>
</evidence>
<dbReference type="InterPro" id="IPR003029">
    <property type="entry name" value="S1_domain"/>
</dbReference>
<feature type="compositionally biased region" description="Acidic residues" evidence="7">
    <location>
        <begin position="82"/>
        <end position="99"/>
    </location>
</feature>
<dbReference type="InterPro" id="IPR036860">
    <property type="entry name" value="SH2_dom_sf"/>
</dbReference>
<dbReference type="GO" id="GO:0140673">
    <property type="term" value="P:transcription elongation-coupled chromatin remodeling"/>
    <property type="evidence" value="ECO:0007669"/>
    <property type="project" value="InterPro"/>
</dbReference>
<feature type="region of interest" description="Disordered" evidence="7">
    <location>
        <begin position="1729"/>
        <end position="1796"/>
    </location>
</feature>
<feature type="region of interest" description="Disordered" evidence="7">
    <location>
        <begin position="609"/>
        <end position="636"/>
    </location>
</feature>
<dbReference type="InterPro" id="IPR023323">
    <property type="entry name" value="Tex-like_dom_sf"/>
</dbReference>
<keyword evidence="9" id="KW-0648">Protein biosynthesis</keyword>
<evidence type="ECO:0000256" key="2">
    <source>
        <dbReference type="ARBA" id="ARBA00009253"/>
    </source>
</evidence>
<proteinExistence type="inferred from homology"/>
<dbReference type="InterPro" id="IPR028231">
    <property type="entry name" value="Spt6_YqgF"/>
</dbReference>
<dbReference type="GO" id="GO:0060429">
    <property type="term" value="P:epithelium development"/>
    <property type="evidence" value="ECO:0007669"/>
    <property type="project" value="UniProtKB-ARBA"/>
</dbReference>
<keyword evidence="10" id="KW-1185">Reference proteome</keyword>